<dbReference type="Proteomes" id="UP001597173">
    <property type="component" value="Unassembled WGS sequence"/>
</dbReference>
<name>A0ABW3YXP8_MYCRA</name>
<reference evidence="2" key="1">
    <citation type="journal article" date="2019" name="Int. J. Syst. Evol. Microbiol.">
        <title>The Global Catalogue of Microorganisms (GCM) 10K type strain sequencing project: providing services to taxonomists for standard genome sequencing and annotation.</title>
        <authorList>
            <consortium name="The Broad Institute Genomics Platform"/>
            <consortium name="The Broad Institute Genome Sequencing Center for Infectious Disease"/>
            <person name="Wu L."/>
            <person name="Ma J."/>
        </authorList>
    </citation>
    <scope>NUCLEOTIDE SEQUENCE [LARGE SCALE GENOMIC DNA]</scope>
    <source>
        <strain evidence="2">CCUG 55609</strain>
    </source>
</reference>
<evidence type="ECO:0000313" key="2">
    <source>
        <dbReference type="Proteomes" id="UP001597173"/>
    </source>
</evidence>
<proteinExistence type="predicted"/>
<gene>
    <name evidence="1" type="ORF">ACFQ33_12485</name>
</gene>
<protein>
    <submittedName>
        <fullName evidence="1">Uncharacterized protein</fullName>
    </submittedName>
</protein>
<organism evidence="1 2">
    <name type="scientific">Mycoplana ramosa</name>
    <name type="common">Mycoplana bullata</name>
    <dbReference type="NCBI Taxonomy" id="40837"/>
    <lineage>
        <taxon>Bacteria</taxon>
        <taxon>Pseudomonadati</taxon>
        <taxon>Pseudomonadota</taxon>
        <taxon>Alphaproteobacteria</taxon>
        <taxon>Hyphomicrobiales</taxon>
        <taxon>Rhizobiaceae</taxon>
        <taxon>Mycoplana</taxon>
    </lineage>
</organism>
<accession>A0ABW3YXP8</accession>
<keyword evidence="2" id="KW-1185">Reference proteome</keyword>
<sequence>MSTFKVYKGTDEVAGSIIAATEFNALYTNTINSTKLFEDWIKKLINMGGGVRVTYGDDDMAVSFQNNKFIATDAAGTQHELKLKGDNDDKSTKKVMMIKPGQKPELNDQYLSNIVANIKAANQPDAMAYLLGTILLRRCR</sequence>
<dbReference type="EMBL" id="JBHTNF010000006">
    <property type="protein sequence ID" value="MFD1328711.1"/>
    <property type="molecule type" value="Genomic_DNA"/>
</dbReference>
<comment type="caution">
    <text evidence="1">The sequence shown here is derived from an EMBL/GenBank/DDBJ whole genome shotgun (WGS) entry which is preliminary data.</text>
</comment>
<evidence type="ECO:0000313" key="1">
    <source>
        <dbReference type="EMBL" id="MFD1328711.1"/>
    </source>
</evidence>
<dbReference type="RefSeq" id="WP_374838987.1">
    <property type="nucleotide sequence ID" value="NZ_JBHEEW010000008.1"/>
</dbReference>